<protein>
    <recommendedName>
        <fullName evidence="6">Transmembrane protein 198</fullName>
    </recommendedName>
</protein>
<evidence type="ECO:0000256" key="5">
    <source>
        <dbReference type="ARBA" id="ARBA00023136"/>
    </source>
</evidence>
<evidence type="ECO:0000313" key="10">
    <source>
        <dbReference type="Proteomes" id="UP000193498"/>
    </source>
</evidence>
<evidence type="ECO:0000256" key="4">
    <source>
        <dbReference type="ARBA" id="ARBA00022989"/>
    </source>
</evidence>
<gene>
    <name evidence="9" type="ORF">K493DRAFT_362475</name>
</gene>
<keyword evidence="10" id="KW-1185">Reference proteome</keyword>
<proteinExistence type="inferred from homology"/>
<dbReference type="AlphaFoldDB" id="A0A1Y1X1W9"/>
<feature type="transmembrane region" description="Helical" evidence="7">
    <location>
        <begin position="202"/>
        <end position="221"/>
    </location>
</feature>
<reference evidence="9 10" key="1">
    <citation type="submission" date="2016-07" db="EMBL/GenBank/DDBJ databases">
        <title>Pervasive Adenine N6-methylation of Active Genes in Fungi.</title>
        <authorList>
            <consortium name="DOE Joint Genome Institute"/>
            <person name="Mondo S.J."/>
            <person name="Dannebaum R.O."/>
            <person name="Kuo R.C."/>
            <person name="Labutti K."/>
            <person name="Haridas S."/>
            <person name="Kuo A."/>
            <person name="Salamov A."/>
            <person name="Ahrendt S.R."/>
            <person name="Lipzen A."/>
            <person name="Sullivan W."/>
            <person name="Andreopoulos W.B."/>
            <person name="Clum A."/>
            <person name="Lindquist E."/>
            <person name="Daum C."/>
            <person name="Ramamoorthy G.K."/>
            <person name="Gryganskyi A."/>
            <person name="Culley D."/>
            <person name="Magnuson J.K."/>
            <person name="James T.Y."/>
            <person name="O'Malley M.A."/>
            <person name="Stajich J.E."/>
            <person name="Spatafora J.W."/>
            <person name="Visel A."/>
            <person name="Grigoriev I.V."/>
        </authorList>
    </citation>
    <scope>NUCLEOTIDE SEQUENCE [LARGE SCALE GENOMIC DNA]</scope>
    <source>
        <strain evidence="9 10">CBS 931.73</strain>
    </source>
</reference>
<comment type="caution">
    <text evidence="9">The sequence shown here is derived from an EMBL/GenBank/DDBJ whole genome shotgun (WGS) entry which is preliminary data.</text>
</comment>
<feature type="transmembrane region" description="Helical" evidence="7">
    <location>
        <begin position="79"/>
        <end position="96"/>
    </location>
</feature>
<feature type="transmembrane region" description="Helical" evidence="7">
    <location>
        <begin position="133"/>
        <end position="151"/>
    </location>
</feature>
<dbReference type="OrthoDB" id="5564900at2759"/>
<sequence length="228" mass="24817">MPMALAQDPVNDDQELNQTQKIIAGVLLILIGFAFCFFGRRLVKVTIFLTGFVFFSGLALVICANISPVDSSNTAKSWIYIAVSIVSGLIGGYLLICLFQVGLVIIGGLGGFALSMIILSLKENMLITSNTGRIIFIVVFVVIGAISILFLERHILIWSSAIYGSYTMVVGVDVFVKTGMYYSLNLFFRGHAEVFYHTNAKVYAMLGSAAVAACLGALFQYKTTSEKF</sequence>
<keyword evidence="4 7" id="KW-1133">Transmembrane helix</keyword>
<evidence type="ECO:0000256" key="3">
    <source>
        <dbReference type="ARBA" id="ARBA00022692"/>
    </source>
</evidence>
<comment type="subcellular location">
    <subcellularLocation>
        <location evidence="1">Membrane</location>
        <topology evidence="1">Multi-pass membrane protein</topology>
    </subcellularLocation>
</comment>
<name>A0A1Y1X1W9_9FUNG</name>
<dbReference type="EMBL" id="MCFE01000767">
    <property type="protein sequence ID" value="ORX79799.1"/>
    <property type="molecule type" value="Genomic_DNA"/>
</dbReference>
<evidence type="ECO:0000256" key="1">
    <source>
        <dbReference type="ARBA" id="ARBA00004141"/>
    </source>
</evidence>
<organism evidence="9 10">
    <name type="scientific">Basidiobolus meristosporus CBS 931.73</name>
    <dbReference type="NCBI Taxonomy" id="1314790"/>
    <lineage>
        <taxon>Eukaryota</taxon>
        <taxon>Fungi</taxon>
        <taxon>Fungi incertae sedis</taxon>
        <taxon>Zoopagomycota</taxon>
        <taxon>Entomophthoromycotina</taxon>
        <taxon>Basidiobolomycetes</taxon>
        <taxon>Basidiobolales</taxon>
        <taxon>Basidiobolaceae</taxon>
        <taxon>Basidiobolus</taxon>
    </lineage>
</organism>
<keyword evidence="5 7" id="KW-0472">Membrane</keyword>
<feature type="transmembrane region" description="Helical" evidence="7">
    <location>
        <begin position="103"/>
        <end position="121"/>
    </location>
</feature>
<dbReference type="InParanoid" id="A0A1Y1X1W9"/>
<evidence type="ECO:0000313" key="9">
    <source>
        <dbReference type="EMBL" id="ORX79799.1"/>
    </source>
</evidence>
<keyword evidence="3 7" id="KW-0812">Transmembrane</keyword>
<dbReference type="GO" id="GO:0005886">
    <property type="term" value="C:plasma membrane"/>
    <property type="evidence" value="ECO:0007669"/>
    <property type="project" value="TreeGrafter"/>
</dbReference>
<feature type="transmembrane region" description="Helical" evidence="7">
    <location>
        <begin position="163"/>
        <end position="182"/>
    </location>
</feature>
<accession>A0A1Y1X1W9</accession>
<dbReference type="STRING" id="1314790.A0A1Y1X1W9"/>
<evidence type="ECO:0000256" key="6">
    <source>
        <dbReference type="ARBA" id="ARBA00049737"/>
    </source>
</evidence>
<dbReference type="PANTHER" id="PTHR31247:SF5">
    <property type="entry name" value="DUF4203 DOMAIN-CONTAINING PROTEIN"/>
    <property type="match status" value="1"/>
</dbReference>
<feature type="transmembrane region" description="Helical" evidence="7">
    <location>
        <begin position="45"/>
        <end position="67"/>
    </location>
</feature>
<evidence type="ECO:0000259" key="8">
    <source>
        <dbReference type="Pfam" id="PF13886"/>
    </source>
</evidence>
<dbReference type="InterPro" id="IPR025256">
    <property type="entry name" value="TM7S3/TM198-like_dom"/>
</dbReference>
<dbReference type="InterPro" id="IPR040236">
    <property type="entry name" value="TMEM198"/>
</dbReference>
<dbReference type="Pfam" id="PF13886">
    <property type="entry name" value="TM7S3_TM198"/>
    <property type="match status" value="1"/>
</dbReference>
<dbReference type="Proteomes" id="UP000193498">
    <property type="component" value="Unassembled WGS sequence"/>
</dbReference>
<comment type="similarity">
    <text evidence="2">Belongs to the TMEM198 family.</text>
</comment>
<evidence type="ECO:0000256" key="7">
    <source>
        <dbReference type="SAM" id="Phobius"/>
    </source>
</evidence>
<feature type="domain" description="TM7S3/TM198-like" evidence="8">
    <location>
        <begin position="25"/>
        <end position="221"/>
    </location>
</feature>
<feature type="transmembrane region" description="Helical" evidence="7">
    <location>
        <begin position="20"/>
        <end position="38"/>
    </location>
</feature>
<evidence type="ECO:0000256" key="2">
    <source>
        <dbReference type="ARBA" id="ARBA00006244"/>
    </source>
</evidence>
<dbReference type="PANTHER" id="PTHR31247">
    <property type="entry name" value="TRANSMEMBRANE PROTEIN 198 FAMILY MEMBER"/>
    <property type="match status" value="1"/>
</dbReference>